<keyword evidence="8" id="KW-0997">Cell inner membrane</keyword>
<comment type="subcellular location">
    <subcellularLocation>
        <location evidence="8">Cell inner membrane</location>
        <topology evidence="8">Single-pass type II membrane protein</topology>
    </subcellularLocation>
    <subcellularLocation>
        <location evidence="1">Cell membrane</location>
        <topology evidence="1">Single-pass type II membrane protein</topology>
    </subcellularLocation>
    <text evidence="8">Localizes to the division septum where it forms a ring structure.</text>
</comment>
<evidence type="ECO:0000256" key="7">
    <source>
        <dbReference type="ARBA" id="ARBA00023306"/>
    </source>
</evidence>
<accession>A0ABU3VTB5</accession>
<dbReference type="EMBL" id="JAWIIJ010000001">
    <property type="protein sequence ID" value="MDV2077518.1"/>
    <property type="molecule type" value="Genomic_DNA"/>
</dbReference>
<sequence>MGAVTLERPVKATKLNRDAVKAGFSSAYRLSRRIFISLAQRDLVITLGLVAVLIASALGVVVSAHTNRGLFNELSTLQDQRDAYQRQWSQLLLEQSALSAHGRIEHLAGDSLGMIVPGKQDIVLVPLASPAAGGR</sequence>
<comment type="caution">
    <text evidence="10">The sequence shown here is derived from an EMBL/GenBank/DDBJ whole genome shotgun (WGS) entry which is preliminary data.</text>
</comment>
<comment type="subunit">
    <text evidence="8">Part of a complex composed of FtsB, FtsL and FtsQ.</text>
</comment>
<dbReference type="Pfam" id="PF04999">
    <property type="entry name" value="FtsL"/>
    <property type="match status" value="1"/>
</dbReference>
<evidence type="ECO:0000256" key="2">
    <source>
        <dbReference type="ARBA" id="ARBA00022475"/>
    </source>
</evidence>
<dbReference type="HAMAP" id="MF_00910">
    <property type="entry name" value="FtsL"/>
    <property type="match status" value="1"/>
</dbReference>
<protein>
    <recommendedName>
        <fullName evidence="8 9">Cell division protein FtsL</fullName>
    </recommendedName>
</protein>
<dbReference type="Proteomes" id="UP001269819">
    <property type="component" value="Unassembled WGS sequence"/>
</dbReference>
<evidence type="ECO:0000256" key="5">
    <source>
        <dbReference type="ARBA" id="ARBA00022989"/>
    </source>
</evidence>
<keyword evidence="6 8" id="KW-0472">Membrane</keyword>
<evidence type="ECO:0000256" key="9">
    <source>
        <dbReference type="NCBIfam" id="TIGR02209"/>
    </source>
</evidence>
<dbReference type="RefSeq" id="WP_248167091.1">
    <property type="nucleotide sequence ID" value="NZ_BAABBC010000039.1"/>
</dbReference>
<evidence type="ECO:0000313" key="10">
    <source>
        <dbReference type="EMBL" id="MDV2077518.1"/>
    </source>
</evidence>
<gene>
    <name evidence="8 10" type="primary">ftsL</name>
    <name evidence="10" type="ORF">RYS15_02440</name>
</gene>
<dbReference type="PANTHER" id="PTHR37479:SF1">
    <property type="entry name" value="CELL DIVISION PROTEIN FTSL"/>
    <property type="match status" value="1"/>
</dbReference>
<keyword evidence="3 8" id="KW-0132">Cell division</keyword>
<dbReference type="GO" id="GO:0051301">
    <property type="term" value="P:cell division"/>
    <property type="evidence" value="ECO:0007669"/>
    <property type="project" value="UniProtKB-KW"/>
</dbReference>
<evidence type="ECO:0000256" key="1">
    <source>
        <dbReference type="ARBA" id="ARBA00004401"/>
    </source>
</evidence>
<comment type="similarity">
    <text evidence="8">Belongs to the FtsL family.</text>
</comment>
<name>A0ABU3VTB5_9GAMM</name>
<evidence type="ECO:0000313" key="11">
    <source>
        <dbReference type="Proteomes" id="UP001269819"/>
    </source>
</evidence>
<evidence type="ECO:0000256" key="6">
    <source>
        <dbReference type="ARBA" id="ARBA00023136"/>
    </source>
</evidence>
<keyword evidence="11" id="KW-1185">Reference proteome</keyword>
<proteinExistence type="inferred from homology"/>
<organism evidence="10 11">
    <name type="scientific">Marinobacter xestospongiae</name>
    <dbReference type="NCBI Taxonomy" id="994319"/>
    <lineage>
        <taxon>Bacteria</taxon>
        <taxon>Pseudomonadati</taxon>
        <taxon>Pseudomonadota</taxon>
        <taxon>Gammaproteobacteria</taxon>
        <taxon>Pseudomonadales</taxon>
        <taxon>Marinobacteraceae</taxon>
        <taxon>Marinobacter</taxon>
    </lineage>
</organism>
<evidence type="ECO:0000256" key="3">
    <source>
        <dbReference type="ARBA" id="ARBA00022618"/>
    </source>
</evidence>
<dbReference type="PANTHER" id="PTHR37479">
    <property type="entry name" value="CELL DIVISION PROTEIN FTSL"/>
    <property type="match status" value="1"/>
</dbReference>
<keyword evidence="5 8" id="KW-1133">Transmembrane helix</keyword>
<dbReference type="NCBIfam" id="TIGR02209">
    <property type="entry name" value="ftsL_broad"/>
    <property type="match status" value="1"/>
</dbReference>
<keyword evidence="4 8" id="KW-0812">Transmembrane</keyword>
<keyword evidence="7 8" id="KW-0131">Cell cycle</keyword>
<comment type="function">
    <text evidence="8">Essential cell division protein. May link together the upstream cell division proteins, which are predominantly cytoplasmic, with the downstream cell division proteins, which are predominantly periplasmic.</text>
</comment>
<feature type="transmembrane region" description="Helical" evidence="8">
    <location>
        <begin position="43"/>
        <end position="64"/>
    </location>
</feature>
<dbReference type="InterPro" id="IPR011922">
    <property type="entry name" value="Cell_div_FtsL"/>
</dbReference>
<evidence type="ECO:0000256" key="8">
    <source>
        <dbReference type="HAMAP-Rule" id="MF_00910"/>
    </source>
</evidence>
<evidence type="ECO:0000256" key="4">
    <source>
        <dbReference type="ARBA" id="ARBA00022692"/>
    </source>
</evidence>
<reference evidence="10 11" key="1">
    <citation type="submission" date="2023-10" db="EMBL/GenBank/DDBJ databases">
        <title>Characteristics and mechanism of a salt-tolerant marine origin heterotrophic nitrifying- aerobic denitrifying bacteria Marinobacter xestospongiae HN1.</title>
        <authorList>
            <person name="Qi R."/>
        </authorList>
    </citation>
    <scope>NUCLEOTIDE SEQUENCE [LARGE SCALE GENOMIC DNA]</scope>
    <source>
        <strain evidence="10 11">HN1</strain>
    </source>
</reference>
<keyword evidence="2 8" id="KW-1003">Cell membrane</keyword>